<sequence length="36" mass="4218">MPNEILQHSPREQLYIVISSSSRFKDQGLGFQCFNF</sequence>
<name>A0A914RC73_PAREQ</name>
<dbReference type="Proteomes" id="UP000887564">
    <property type="component" value="Unplaced"/>
</dbReference>
<dbReference type="WBParaSite" id="PEQ_0000388501-mRNA-1">
    <property type="protein sequence ID" value="PEQ_0000388501-mRNA-1"/>
    <property type="gene ID" value="PEQ_0000388501"/>
</dbReference>
<dbReference type="AlphaFoldDB" id="A0A914RC73"/>
<proteinExistence type="predicted"/>
<keyword evidence="1" id="KW-1185">Reference proteome</keyword>
<evidence type="ECO:0000313" key="2">
    <source>
        <dbReference type="WBParaSite" id="PEQ_0000388501-mRNA-1"/>
    </source>
</evidence>
<accession>A0A914RC73</accession>
<reference evidence="2" key="1">
    <citation type="submission" date="2022-11" db="UniProtKB">
        <authorList>
            <consortium name="WormBaseParasite"/>
        </authorList>
    </citation>
    <scope>IDENTIFICATION</scope>
</reference>
<evidence type="ECO:0000313" key="1">
    <source>
        <dbReference type="Proteomes" id="UP000887564"/>
    </source>
</evidence>
<protein>
    <submittedName>
        <fullName evidence="2">Uncharacterized protein</fullName>
    </submittedName>
</protein>
<organism evidence="1 2">
    <name type="scientific">Parascaris equorum</name>
    <name type="common">Equine roundworm</name>
    <dbReference type="NCBI Taxonomy" id="6256"/>
    <lineage>
        <taxon>Eukaryota</taxon>
        <taxon>Metazoa</taxon>
        <taxon>Ecdysozoa</taxon>
        <taxon>Nematoda</taxon>
        <taxon>Chromadorea</taxon>
        <taxon>Rhabditida</taxon>
        <taxon>Spirurina</taxon>
        <taxon>Ascaridomorpha</taxon>
        <taxon>Ascaridoidea</taxon>
        <taxon>Ascarididae</taxon>
        <taxon>Parascaris</taxon>
    </lineage>
</organism>